<organism evidence="1 2">
    <name type="scientific">Candidatus Lloydbacteria bacterium RIFCSPHIGHO2_01_FULL_49_22</name>
    <dbReference type="NCBI Taxonomy" id="1798658"/>
    <lineage>
        <taxon>Bacteria</taxon>
        <taxon>Candidatus Lloydiibacteriota</taxon>
    </lineage>
</organism>
<dbReference type="Proteomes" id="UP000177122">
    <property type="component" value="Unassembled WGS sequence"/>
</dbReference>
<accession>A0A1G2CXW4</accession>
<name>A0A1G2CXW4_9BACT</name>
<dbReference type="AlphaFoldDB" id="A0A1G2CXW4"/>
<dbReference type="EMBL" id="MHLI01000005">
    <property type="protein sequence ID" value="OGZ06052.1"/>
    <property type="molecule type" value="Genomic_DNA"/>
</dbReference>
<reference evidence="1 2" key="1">
    <citation type="journal article" date="2016" name="Nat. Commun.">
        <title>Thousands of microbial genomes shed light on interconnected biogeochemical processes in an aquifer system.</title>
        <authorList>
            <person name="Anantharaman K."/>
            <person name="Brown C.T."/>
            <person name="Hug L.A."/>
            <person name="Sharon I."/>
            <person name="Castelle C.J."/>
            <person name="Probst A.J."/>
            <person name="Thomas B.C."/>
            <person name="Singh A."/>
            <person name="Wilkins M.J."/>
            <person name="Karaoz U."/>
            <person name="Brodie E.L."/>
            <person name="Williams K.H."/>
            <person name="Hubbard S.S."/>
            <person name="Banfield J.F."/>
        </authorList>
    </citation>
    <scope>NUCLEOTIDE SEQUENCE [LARGE SCALE GENOMIC DNA]</scope>
</reference>
<evidence type="ECO:0000313" key="1">
    <source>
        <dbReference type="EMBL" id="OGZ06052.1"/>
    </source>
</evidence>
<gene>
    <name evidence="1" type="ORF">A2845_01370</name>
</gene>
<sequence>MPAEQFVGIKEWLQAEAKQLQNCGSSKSDQAQAIELIAELVSPQEAGFPPLTIPRSQVPHFREIIMNATDFRSNKWIVVPQCQQYAIMAQIVTMLNSYR</sequence>
<proteinExistence type="predicted"/>
<evidence type="ECO:0000313" key="2">
    <source>
        <dbReference type="Proteomes" id="UP000177122"/>
    </source>
</evidence>
<comment type="caution">
    <text evidence="1">The sequence shown here is derived from an EMBL/GenBank/DDBJ whole genome shotgun (WGS) entry which is preliminary data.</text>
</comment>
<protein>
    <submittedName>
        <fullName evidence="1">Uncharacterized protein</fullName>
    </submittedName>
</protein>